<dbReference type="Proteomes" id="UP001597533">
    <property type="component" value="Unassembled WGS sequence"/>
</dbReference>
<keyword evidence="1" id="KW-0732">Signal</keyword>
<organism evidence="3 4">
    <name type="scientific">Lacinutrix iliipiscaria</name>
    <dbReference type="NCBI Taxonomy" id="1230532"/>
    <lineage>
        <taxon>Bacteria</taxon>
        <taxon>Pseudomonadati</taxon>
        <taxon>Bacteroidota</taxon>
        <taxon>Flavobacteriia</taxon>
        <taxon>Flavobacteriales</taxon>
        <taxon>Flavobacteriaceae</taxon>
        <taxon>Lacinutrix</taxon>
    </lineage>
</organism>
<comment type="caution">
    <text evidence="3">The sequence shown here is derived from an EMBL/GenBank/DDBJ whole genome shotgun (WGS) entry which is preliminary data.</text>
</comment>
<feature type="domain" description="SnoaL-like" evidence="2">
    <location>
        <begin position="45"/>
        <end position="161"/>
    </location>
</feature>
<feature type="chain" id="PRO_5046834065" evidence="1">
    <location>
        <begin position="27"/>
        <end position="168"/>
    </location>
</feature>
<dbReference type="Pfam" id="PF13474">
    <property type="entry name" value="SnoaL_3"/>
    <property type="match status" value="1"/>
</dbReference>
<dbReference type="SUPFAM" id="SSF54427">
    <property type="entry name" value="NTF2-like"/>
    <property type="match status" value="1"/>
</dbReference>
<gene>
    <name evidence="3" type="ORF">ACFS5M_09350</name>
</gene>
<sequence length="168" mass="19543">MLLKTLKFSLISILAFLILTSCNTKKNETSEIIDNTKNESLFIETMQKHLDAVTNKDLVTLKSTLSPKGNMQLILPQTKITNTVEEFMKYHETWFAMDNSWSFETKILNTEIGQDYGIAITEIVYREPERDGKPYFNRMYVSYALQKIDHSWYIIKDHASSIEKSTDE</sequence>
<feature type="signal peptide" evidence="1">
    <location>
        <begin position="1"/>
        <end position="26"/>
    </location>
</feature>
<dbReference type="PROSITE" id="PS51257">
    <property type="entry name" value="PROKAR_LIPOPROTEIN"/>
    <property type="match status" value="1"/>
</dbReference>
<dbReference type="RefSeq" id="WP_183488153.1">
    <property type="nucleotide sequence ID" value="NZ_JBHUOV010000002.1"/>
</dbReference>
<accession>A0ABW5WPK6</accession>
<evidence type="ECO:0000259" key="2">
    <source>
        <dbReference type="Pfam" id="PF13474"/>
    </source>
</evidence>
<proteinExistence type="predicted"/>
<dbReference type="InterPro" id="IPR037401">
    <property type="entry name" value="SnoaL-like"/>
</dbReference>
<name>A0ABW5WPK6_9FLAO</name>
<protein>
    <submittedName>
        <fullName evidence="3">YybH family protein</fullName>
    </submittedName>
</protein>
<evidence type="ECO:0000313" key="4">
    <source>
        <dbReference type="Proteomes" id="UP001597533"/>
    </source>
</evidence>
<reference evidence="4" key="1">
    <citation type="journal article" date="2019" name="Int. J. Syst. Evol. Microbiol.">
        <title>The Global Catalogue of Microorganisms (GCM) 10K type strain sequencing project: providing services to taxonomists for standard genome sequencing and annotation.</title>
        <authorList>
            <consortium name="The Broad Institute Genomics Platform"/>
            <consortium name="The Broad Institute Genome Sequencing Center for Infectious Disease"/>
            <person name="Wu L."/>
            <person name="Ma J."/>
        </authorList>
    </citation>
    <scope>NUCLEOTIDE SEQUENCE [LARGE SCALE GENOMIC DNA]</scope>
    <source>
        <strain evidence="4">KCTC 32141</strain>
    </source>
</reference>
<dbReference type="EMBL" id="JBHUOV010000002">
    <property type="protein sequence ID" value="MFD2823874.1"/>
    <property type="molecule type" value="Genomic_DNA"/>
</dbReference>
<evidence type="ECO:0000313" key="3">
    <source>
        <dbReference type="EMBL" id="MFD2823874.1"/>
    </source>
</evidence>
<keyword evidence="4" id="KW-1185">Reference proteome</keyword>
<evidence type="ECO:0000256" key="1">
    <source>
        <dbReference type="SAM" id="SignalP"/>
    </source>
</evidence>
<dbReference type="Gene3D" id="3.10.450.50">
    <property type="match status" value="1"/>
</dbReference>
<dbReference type="InterPro" id="IPR032710">
    <property type="entry name" value="NTF2-like_dom_sf"/>
</dbReference>